<dbReference type="RefSeq" id="WP_057181111.1">
    <property type="nucleotide sequence ID" value="NZ_BDQM01000004.1"/>
</dbReference>
<gene>
    <name evidence="5" type="ORF">MTCD1_00887</name>
</gene>
<sequence length="141" mass="16696">MTRFENFNRIGGRSSLVAINKVFYDKVYQHPWLKQYFLHISQQHIEDQQVDFMQKVLGGENNYIGKAPPIAHRHIFIPDELFDIRKQLLLDSFSETNTHPELMNKWLTLDESFRRILVKKSAAECMPRFNSDAILNFDKPK</sequence>
<evidence type="ECO:0000256" key="4">
    <source>
        <dbReference type="ARBA" id="ARBA00023004"/>
    </source>
</evidence>
<proteinExistence type="predicted"/>
<evidence type="ECO:0000256" key="2">
    <source>
        <dbReference type="ARBA" id="ARBA00022617"/>
    </source>
</evidence>
<evidence type="ECO:0000256" key="1">
    <source>
        <dbReference type="ARBA" id="ARBA00022448"/>
    </source>
</evidence>
<dbReference type="SUPFAM" id="SSF46458">
    <property type="entry name" value="Globin-like"/>
    <property type="match status" value="1"/>
</dbReference>
<dbReference type="InterPro" id="IPR009050">
    <property type="entry name" value="Globin-like_sf"/>
</dbReference>
<keyword evidence="2" id="KW-0349">Heme</keyword>
<evidence type="ECO:0000256" key="3">
    <source>
        <dbReference type="ARBA" id="ARBA00022723"/>
    </source>
</evidence>
<dbReference type="CDD" id="cd00454">
    <property type="entry name" value="TrHb1_N"/>
    <property type="match status" value="1"/>
</dbReference>
<protein>
    <recommendedName>
        <fullName evidence="7">Globin</fullName>
    </recommendedName>
</protein>
<evidence type="ECO:0000313" key="6">
    <source>
        <dbReference type="Proteomes" id="UP000197068"/>
    </source>
</evidence>
<dbReference type="Gene3D" id="1.10.490.10">
    <property type="entry name" value="Globins"/>
    <property type="match status" value="1"/>
</dbReference>
<dbReference type="InterPro" id="IPR001486">
    <property type="entry name" value="Hemoglobin_trunc"/>
</dbReference>
<keyword evidence="1" id="KW-0813">Transport</keyword>
<reference evidence="5 6" key="1">
    <citation type="submission" date="2017-06" db="EMBL/GenBank/DDBJ databases">
        <title>Whole Genome Sequences of Colwellia marinimaniae MTCD1.</title>
        <authorList>
            <person name="Kusumoto H."/>
            <person name="Inoue M."/>
            <person name="Tanikawa K."/>
            <person name="Maeji H."/>
            <person name="Cameron J.H."/>
            <person name="Bartlett D.H."/>
        </authorList>
    </citation>
    <scope>NUCLEOTIDE SEQUENCE [LARGE SCALE GENOMIC DNA]</scope>
    <source>
        <strain evidence="5 6">MTCD1</strain>
    </source>
</reference>
<name>A0ABQ0MSE0_9GAMM</name>
<keyword evidence="4" id="KW-0408">Iron</keyword>
<keyword evidence="3" id="KW-0479">Metal-binding</keyword>
<comment type="caution">
    <text evidence="5">The sequence shown here is derived from an EMBL/GenBank/DDBJ whole genome shotgun (WGS) entry which is preliminary data.</text>
</comment>
<evidence type="ECO:0008006" key="7">
    <source>
        <dbReference type="Google" id="ProtNLM"/>
    </source>
</evidence>
<evidence type="ECO:0000313" key="5">
    <source>
        <dbReference type="EMBL" id="GAW95285.1"/>
    </source>
</evidence>
<keyword evidence="6" id="KW-1185">Reference proteome</keyword>
<dbReference type="EMBL" id="BDQM01000004">
    <property type="protein sequence ID" value="GAW95285.1"/>
    <property type="molecule type" value="Genomic_DNA"/>
</dbReference>
<dbReference type="Pfam" id="PF01152">
    <property type="entry name" value="Bac_globin"/>
    <property type="match status" value="1"/>
</dbReference>
<dbReference type="InterPro" id="IPR012292">
    <property type="entry name" value="Globin/Proto"/>
</dbReference>
<accession>A0ABQ0MSE0</accession>
<dbReference type="Proteomes" id="UP000197068">
    <property type="component" value="Unassembled WGS sequence"/>
</dbReference>
<organism evidence="5 6">
    <name type="scientific">Colwellia marinimaniae</name>
    <dbReference type="NCBI Taxonomy" id="1513592"/>
    <lineage>
        <taxon>Bacteria</taxon>
        <taxon>Pseudomonadati</taxon>
        <taxon>Pseudomonadota</taxon>
        <taxon>Gammaproteobacteria</taxon>
        <taxon>Alteromonadales</taxon>
        <taxon>Colwelliaceae</taxon>
        <taxon>Colwellia</taxon>
    </lineage>
</organism>